<evidence type="ECO:0000313" key="1">
    <source>
        <dbReference type="EMBL" id="AGA77022.1"/>
    </source>
</evidence>
<name>L0FUR5_ECHVK</name>
<gene>
    <name evidence="1" type="ordered locus">Echvi_0746</name>
</gene>
<keyword evidence="2" id="KW-1185">Reference proteome</keyword>
<proteinExistence type="predicted"/>
<protein>
    <submittedName>
        <fullName evidence="1">Uncharacterized protein</fullName>
    </submittedName>
</protein>
<dbReference type="HOGENOM" id="CLU_3167380_0_0_10"/>
<dbReference type="Proteomes" id="UP000010796">
    <property type="component" value="Chromosome"/>
</dbReference>
<evidence type="ECO:0000313" key="2">
    <source>
        <dbReference type="Proteomes" id="UP000010796"/>
    </source>
</evidence>
<reference evidence="2" key="1">
    <citation type="submission" date="2012-02" db="EMBL/GenBank/DDBJ databases">
        <title>The complete genome of Echinicola vietnamensis DSM 17526.</title>
        <authorList>
            <person name="Lucas S."/>
            <person name="Copeland A."/>
            <person name="Lapidus A."/>
            <person name="Glavina del Rio T."/>
            <person name="Dalin E."/>
            <person name="Tice H."/>
            <person name="Bruce D."/>
            <person name="Goodwin L."/>
            <person name="Pitluck S."/>
            <person name="Peters L."/>
            <person name="Ovchinnikova G."/>
            <person name="Teshima H."/>
            <person name="Kyrpides N."/>
            <person name="Mavromatis K."/>
            <person name="Ivanova N."/>
            <person name="Brettin T."/>
            <person name="Detter J.C."/>
            <person name="Han C."/>
            <person name="Larimer F."/>
            <person name="Land M."/>
            <person name="Hauser L."/>
            <person name="Markowitz V."/>
            <person name="Cheng J.-F."/>
            <person name="Hugenholtz P."/>
            <person name="Woyke T."/>
            <person name="Wu D."/>
            <person name="Brambilla E."/>
            <person name="Klenk H.-P."/>
            <person name="Eisen J.A."/>
        </authorList>
    </citation>
    <scope>NUCLEOTIDE SEQUENCE [LARGE SCALE GENOMIC DNA]</scope>
    <source>
        <strain evidence="2">DSM 17526 / LMG 23754 / KMM 6221</strain>
    </source>
</reference>
<dbReference type="EMBL" id="CP003346">
    <property type="protein sequence ID" value="AGA77022.1"/>
    <property type="molecule type" value="Genomic_DNA"/>
</dbReference>
<sequence>MVMSLNTQLLQYRARDVGTAANSSKKIRSTLNAADFYFWQQAFCLYP</sequence>
<accession>L0FUR5</accession>
<organism evidence="1 2">
    <name type="scientific">Echinicola vietnamensis (strain DSM 17526 / LMG 23754 / KMM 6221)</name>
    <dbReference type="NCBI Taxonomy" id="926556"/>
    <lineage>
        <taxon>Bacteria</taxon>
        <taxon>Pseudomonadati</taxon>
        <taxon>Bacteroidota</taxon>
        <taxon>Cytophagia</taxon>
        <taxon>Cytophagales</taxon>
        <taxon>Cyclobacteriaceae</taxon>
        <taxon>Echinicola</taxon>
    </lineage>
</organism>
<dbReference type="AlphaFoldDB" id="L0FUR5"/>
<dbReference type="KEGG" id="evi:Echvi_0746"/>